<dbReference type="InterPro" id="IPR036028">
    <property type="entry name" value="SH3-like_dom_sf"/>
</dbReference>
<keyword evidence="5" id="KW-0175">Coiled coil</keyword>
<dbReference type="Pfam" id="PF14604">
    <property type="entry name" value="SH3_9"/>
    <property type="match status" value="1"/>
</dbReference>
<dbReference type="EMBL" id="JAFJMO010000014">
    <property type="protein sequence ID" value="KAJ8257058.1"/>
    <property type="molecule type" value="Genomic_DNA"/>
</dbReference>
<feature type="compositionally biased region" description="Basic residues" evidence="6">
    <location>
        <begin position="1589"/>
        <end position="1598"/>
    </location>
</feature>
<name>A0A9Q1HRM3_CONCO</name>
<evidence type="ECO:0000256" key="6">
    <source>
        <dbReference type="SAM" id="MobiDB-lite"/>
    </source>
</evidence>
<feature type="region of interest" description="Disordered" evidence="6">
    <location>
        <begin position="1005"/>
        <end position="1058"/>
    </location>
</feature>
<feature type="compositionally biased region" description="Basic residues" evidence="6">
    <location>
        <begin position="1175"/>
        <end position="1185"/>
    </location>
</feature>
<feature type="compositionally biased region" description="Polar residues" evidence="6">
    <location>
        <begin position="910"/>
        <end position="923"/>
    </location>
</feature>
<feature type="domain" description="Fibronectin type-III" evidence="8">
    <location>
        <begin position="473"/>
        <end position="564"/>
    </location>
</feature>
<feature type="compositionally biased region" description="Basic and acidic residues" evidence="6">
    <location>
        <begin position="1576"/>
        <end position="1585"/>
    </location>
</feature>
<gene>
    <name evidence="9" type="ORF">COCON_G00192100</name>
</gene>
<dbReference type="CDD" id="cd12012">
    <property type="entry name" value="SH3_RIM-BP_2"/>
    <property type="match status" value="1"/>
</dbReference>
<dbReference type="InterPro" id="IPR003961">
    <property type="entry name" value="FN3_dom"/>
</dbReference>
<dbReference type="PANTHER" id="PTHR14234">
    <property type="entry name" value="RIM BINDING PROTEIN-RELATED"/>
    <property type="match status" value="1"/>
</dbReference>
<feature type="region of interest" description="Disordered" evidence="6">
    <location>
        <begin position="343"/>
        <end position="371"/>
    </location>
</feature>
<feature type="domain" description="SH3" evidence="7">
    <location>
        <begin position="254"/>
        <end position="321"/>
    </location>
</feature>
<dbReference type="InterPro" id="IPR013783">
    <property type="entry name" value="Ig-like_fold"/>
</dbReference>
<feature type="compositionally biased region" description="Acidic residues" evidence="6">
    <location>
        <begin position="812"/>
        <end position="821"/>
    </location>
</feature>
<evidence type="ECO:0000256" key="3">
    <source>
        <dbReference type="ARBA" id="ARBA00022737"/>
    </source>
</evidence>
<feature type="region of interest" description="Disordered" evidence="6">
    <location>
        <begin position="1336"/>
        <end position="1367"/>
    </location>
</feature>
<evidence type="ECO:0000259" key="7">
    <source>
        <dbReference type="PROSITE" id="PS50002"/>
    </source>
</evidence>
<feature type="region of interest" description="Disordered" evidence="6">
    <location>
        <begin position="695"/>
        <end position="787"/>
    </location>
</feature>
<dbReference type="FunFam" id="2.30.30.40:FF:000023">
    <property type="entry name" value="RIMS-binding protein 2 isoform F"/>
    <property type="match status" value="1"/>
</dbReference>
<reference evidence="9" key="1">
    <citation type="journal article" date="2023" name="Science">
        <title>Genome structures resolve the early diversification of teleost fishes.</title>
        <authorList>
            <person name="Parey E."/>
            <person name="Louis A."/>
            <person name="Montfort J."/>
            <person name="Bouchez O."/>
            <person name="Roques C."/>
            <person name="Iampietro C."/>
            <person name="Lluch J."/>
            <person name="Castinel A."/>
            <person name="Donnadieu C."/>
            <person name="Desvignes T."/>
            <person name="Floi Bucao C."/>
            <person name="Jouanno E."/>
            <person name="Wen M."/>
            <person name="Mejri S."/>
            <person name="Dirks R."/>
            <person name="Jansen H."/>
            <person name="Henkel C."/>
            <person name="Chen W.J."/>
            <person name="Zahm M."/>
            <person name="Cabau C."/>
            <person name="Klopp C."/>
            <person name="Thompson A.W."/>
            <person name="Robinson-Rechavi M."/>
            <person name="Braasch I."/>
            <person name="Lecointre G."/>
            <person name="Bobe J."/>
            <person name="Postlethwait J.H."/>
            <person name="Berthelot C."/>
            <person name="Roest Crollius H."/>
            <person name="Guiguen Y."/>
        </authorList>
    </citation>
    <scope>NUCLEOTIDE SEQUENCE</scope>
    <source>
        <strain evidence="9">Concon-B</strain>
    </source>
</reference>
<dbReference type="InterPro" id="IPR001452">
    <property type="entry name" value="SH3_domain"/>
</dbReference>
<dbReference type="CDD" id="cd00063">
    <property type="entry name" value="FN3"/>
    <property type="match status" value="2"/>
</dbReference>
<feature type="region of interest" description="Disordered" evidence="6">
    <location>
        <begin position="1159"/>
        <end position="1195"/>
    </location>
</feature>
<dbReference type="FunFam" id="2.60.40.10:FF:000072">
    <property type="entry name" value="RIMS-binding protein 2 isoform X1"/>
    <property type="match status" value="1"/>
</dbReference>
<accession>A0A9Q1HRM3</accession>
<dbReference type="InterPro" id="IPR036116">
    <property type="entry name" value="FN3_sf"/>
</dbReference>
<feature type="region of interest" description="Disordered" evidence="6">
    <location>
        <begin position="1559"/>
        <end position="1635"/>
    </location>
</feature>
<dbReference type="SMART" id="SM00060">
    <property type="entry name" value="FN3"/>
    <property type="match status" value="3"/>
</dbReference>
<feature type="domain" description="SH3" evidence="7">
    <location>
        <begin position="1394"/>
        <end position="1462"/>
    </location>
</feature>
<dbReference type="InterPro" id="IPR035755">
    <property type="entry name" value="RIM-BP_SH3_3"/>
</dbReference>
<evidence type="ECO:0000259" key="8">
    <source>
        <dbReference type="PROSITE" id="PS50853"/>
    </source>
</evidence>
<feature type="coiled-coil region" evidence="5">
    <location>
        <begin position="10"/>
        <end position="148"/>
    </location>
</feature>
<keyword evidence="3" id="KW-0677">Repeat</keyword>
<dbReference type="Proteomes" id="UP001152803">
    <property type="component" value="Unassembled WGS sequence"/>
</dbReference>
<proteinExistence type="inferred from homology"/>
<comment type="caution">
    <text evidence="9">The sequence shown here is derived from an EMBL/GenBank/DDBJ whole genome shotgun (WGS) entry which is preliminary data.</text>
</comment>
<dbReference type="InterPro" id="IPR057884">
    <property type="entry name" value="FN3_RIM-BP1/2/3"/>
</dbReference>
<organism evidence="9 10">
    <name type="scientific">Conger conger</name>
    <name type="common">Conger eel</name>
    <name type="synonym">Muraena conger</name>
    <dbReference type="NCBI Taxonomy" id="82655"/>
    <lineage>
        <taxon>Eukaryota</taxon>
        <taxon>Metazoa</taxon>
        <taxon>Chordata</taxon>
        <taxon>Craniata</taxon>
        <taxon>Vertebrata</taxon>
        <taxon>Euteleostomi</taxon>
        <taxon>Actinopterygii</taxon>
        <taxon>Neopterygii</taxon>
        <taxon>Teleostei</taxon>
        <taxon>Anguilliformes</taxon>
        <taxon>Congridae</taxon>
        <taxon>Conger</taxon>
    </lineage>
</organism>
<feature type="compositionally biased region" description="Polar residues" evidence="6">
    <location>
        <begin position="1005"/>
        <end position="1043"/>
    </location>
</feature>
<dbReference type="PROSITE" id="PS50853">
    <property type="entry name" value="FN3"/>
    <property type="match status" value="1"/>
</dbReference>
<keyword evidence="2 4" id="KW-0728">SH3 domain</keyword>
<feature type="region of interest" description="Disordered" evidence="6">
    <location>
        <begin position="216"/>
        <end position="236"/>
    </location>
</feature>
<dbReference type="FunFam" id="2.30.30.40:FF:000006">
    <property type="entry name" value="RIMS-binding protein 2 isoform X1"/>
    <property type="match status" value="1"/>
</dbReference>
<dbReference type="OrthoDB" id="4158657at2759"/>
<dbReference type="PROSITE" id="PS50002">
    <property type="entry name" value="SH3"/>
    <property type="match status" value="3"/>
</dbReference>
<dbReference type="CDD" id="cd12013">
    <property type="entry name" value="SH3_RIM-BP_3"/>
    <property type="match status" value="1"/>
</dbReference>
<dbReference type="InterPro" id="IPR035753">
    <property type="entry name" value="RIM-BP_SH3_2"/>
</dbReference>
<evidence type="ECO:0000256" key="2">
    <source>
        <dbReference type="ARBA" id="ARBA00022443"/>
    </source>
</evidence>
<feature type="domain" description="SH3" evidence="7">
    <location>
        <begin position="1498"/>
        <end position="1565"/>
    </location>
</feature>
<dbReference type="SMART" id="SM00326">
    <property type="entry name" value="SH3"/>
    <property type="match status" value="3"/>
</dbReference>
<dbReference type="Pfam" id="PF07653">
    <property type="entry name" value="SH3_2"/>
    <property type="match status" value="2"/>
</dbReference>
<feature type="compositionally biased region" description="Basic and acidic residues" evidence="6">
    <location>
        <begin position="765"/>
        <end position="782"/>
    </location>
</feature>
<feature type="compositionally biased region" description="Basic and acidic residues" evidence="6">
    <location>
        <begin position="1100"/>
        <end position="1124"/>
    </location>
</feature>
<sequence>MKTILQIVPVRRLNDEAGEKEQRLEAEEDYLRQNEQRLQQAQAEHVELRVDLLALTQHNSALKQDQRLHAKLENLEQVLKHMREVTERRQHLEQEQEQALAILNFKQNEIKRLQRAQFAAKKEQEGVVQILEATVLELEEKCRSQTQQFSLLSHELERFRLQAGDAPDSEFCLLTNGLKEPEFTPHTPGLASPSWPPAPRRRVLPSINLNQGSTASAARFGHHPPASRPLLPHTHKSSPSYEVVAAREDGRAAGKPKVFIVRHSYDPYHGPNHSPEVELPLKAGEYICVSGDMDEDGFYEGELMDGKRGLVPSNFVELVSTDNIVGPPRSPARDRSYNRLQLCPESQERSDPPTPVEAAPGPMTNGLDAEEPAADTVPYPRRLSLIRQLAKSVVIGWDPPLVPAGWGNVWSYNVFVDEELRLNVPFGSQTKAVLERLDVSLKAYRVSVQSVTERGDSDRLSCTFLVGRDVCMAPTRLRVELVTSGSALLAWLPSNSNYAHTVSLNDGECWLVKPGGYSLSLSDLRPHQLYRAKVEARTQCTPWELSLYGRQHKSSTVTFTTLASGPPAAPLNVQLETGPGPGIALVSWLPVAVDAAGMSNGVPVTGYAIYADKRKVLEVSSSTAGSALMGPAQIQTLWTAQELTVRTMSPQGESTDSVPVPILPNLTAVTVGVTLARPPGAVSLATGPPLDLSAAKMSTLPHNPPADAPAPLVRTSSGADRVMSADSASALRPQETQNGRCLSGVGVSSELSNLPEEEEGLYSDAQRDDPHESTKEDGKTEPWETDSDEEVLARILRAQVPVNQELFSIPEVTEEEDSCQETEERQLRKSEQEKPAVSKSPAPCSTIPNSFTLCSTTHLSKTFNDPIYRLPILDSPTHCSTVESSPASQSKTSDDTVHCSPIQNFTAHCSTMANSPSHQSKASDNPIYHSTVPVSSTHCSTMGNTPTHQSKTSDDYSSTFLDSAMHCYTTPNSPTHQSKTSDGPVYHSQILDSTAHSSTMAISRIPQSKSSGDPVYCSSSPLTATKSNSPTHQSKSLDSSVYHSTIPDDPSHSPAHCSKVSFGSSYSMIPDHPTHHSAPVTQERSIYNSACEAHFSSKQKGTEDGKPHEHVAADPDRGSPRQTHDLSGYMTIPPPKSKQRHRVHYSDVVDTITYQREEYDSDSSVYASSKDRQQRQRSHKPLHQRGRPDTSGDRLRREVLLRSQRAFDRQPPGQYLGGKTVVRTRAPASSGIEIDVEYGTEDDDEAVPYDPAGVVVEQMSSEWWVEGGSPNVFQALRPKREHLPFETEAANLPPGHSSRRAGPGIGGRGPTGGGDLVAWRQDYHTPSPRAKLDCKARTYSTESRNTREAVSHRGPPLTSKPAKTTRAEAQRLKDGVRLASPECAEPEGPPSGEDGARIFVALFSYDPAVMSPNPETAEEELPFTEGQIIKVYGDKDRDGFYRGETGGHFGYVPGNMVSEIQVDDAVARAQLFQKGFLSPEPCIDDKDPIKPAGQALQPGPRRMVAIFDYDPRESSPNADVEDELSFSAGDVIYVLGDMDEDGFFYGDVKGCRGLVPSNFLQAQPFPGDQAPGGPERPQHPPEVPEPRQQPKRQRRKSMTLKEEEALQGKNRRGSALRWRPSPALFPMGGPAPRILPHLHGPTLGLAM</sequence>
<evidence type="ECO:0008006" key="11">
    <source>
        <dbReference type="Google" id="ProtNLM"/>
    </source>
</evidence>
<dbReference type="Gene3D" id="2.60.40.10">
    <property type="entry name" value="Immunoglobulins"/>
    <property type="match status" value="2"/>
</dbReference>
<keyword evidence="10" id="KW-1185">Reference proteome</keyword>
<feature type="region of interest" description="Disordered" evidence="6">
    <location>
        <begin position="808"/>
        <end position="843"/>
    </location>
</feature>
<comment type="similarity">
    <text evidence="1">Belongs to the RIMBP family.</text>
</comment>
<dbReference type="Gene3D" id="2.30.30.40">
    <property type="entry name" value="SH3 Domains"/>
    <property type="match status" value="3"/>
</dbReference>
<evidence type="ECO:0000256" key="4">
    <source>
        <dbReference type="PROSITE-ProRule" id="PRU00192"/>
    </source>
</evidence>
<evidence type="ECO:0000313" key="10">
    <source>
        <dbReference type="Proteomes" id="UP001152803"/>
    </source>
</evidence>
<feature type="region of interest" description="Disordered" evidence="6">
    <location>
        <begin position="1288"/>
        <end position="1311"/>
    </location>
</feature>
<feature type="region of interest" description="Disordered" evidence="6">
    <location>
        <begin position="1096"/>
        <end position="1144"/>
    </location>
</feature>
<dbReference type="PRINTS" id="PR00452">
    <property type="entry name" value="SH3DOMAIN"/>
</dbReference>
<dbReference type="SUPFAM" id="SSF50044">
    <property type="entry name" value="SH3-domain"/>
    <property type="match status" value="3"/>
</dbReference>
<dbReference type="FunFam" id="2.30.30.40:FF:000016">
    <property type="entry name" value="RIMS-binding protein 2 isoform X2"/>
    <property type="match status" value="1"/>
</dbReference>
<protein>
    <recommendedName>
        <fullName evidence="11">RIMS-binding protein 2-like</fullName>
    </recommendedName>
</protein>
<feature type="compositionally biased region" description="Polar residues" evidence="6">
    <location>
        <begin position="878"/>
        <end position="891"/>
    </location>
</feature>
<feature type="region of interest" description="Disordered" evidence="6">
    <location>
        <begin position="878"/>
        <end position="897"/>
    </location>
</feature>
<dbReference type="InterPro" id="IPR040325">
    <property type="entry name" value="RIMBP1/2/3"/>
</dbReference>
<feature type="compositionally biased region" description="Polar residues" evidence="6">
    <location>
        <begin position="932"/>
        <end position="955"/>
    </location>
</feature>
<dbReference type="PANTHER" id="PTHR14234:SF20">
    <property type="entry name" value="PERIPHERAL-TYPE BENZODIAZEPINE RECEPTOR-ASSOCIATED PROTEIN 1"/>
    <property type="match status" value="1"/>
</dbReference>
<feature type="compositionally biased region" description="Basic and acidic residues" evidence="6">
    <location>
        <begin position="1186"/>
        <end position="1195"/>
    </location>
</feature>
<dbReference type="SUPFAM" id="SSF49265">
    <property type="entry name" value="Fibronectin type III"/>
    <property type="match status" value="2"/>
</dbReference>
<feature type="region of interest" description="Disordered" evidence="6">
    <location>
        <begin position="910"/>
        <end position="955"/>
    </location>
</feature>
<dbReference type="Pfam" id="PF25523">
    <property type="entry name" value="Ig_RIMBP2"/>
    <property type="match status" value="1"/>
</dbReference>
<feature type="compositionally biased region" description="Basic and acidic residues" evidence="6">
    <location>
        <begin position="822"/>
        <end position="836"/>
    </location>
</feature>
<evidence type="ECO:0000313" key="9">
    <source>
        <dbReference type="EMBL" id="KAJ8257058.1"/>
    </source>
</evidence>
<evidence type="ECO:0000256" key="1">
    <source>
        <dbReference type="ARBA" id="ARBA00010749"/>
    </source>
</evidence>
<evidence type="ECO:0000256" key="5">
    <source>
        <dbReference type="SAM" id="Coils"/>
    </source>
</evidence>